<proteinExistence type="predicted"/>
<evidence type="ECO:0000256" key="5">
    <source>
        <dbReference type="ARBA" id="ARBA00023136"/>
    </source>
</evidence>
<reference evidence="8 9" key="1">
    <citation type="submission" date="2022-08" db="EMBL/GenBank/DDBJ databases">
        <title>Proteogenomics of the novel Dehalobacterium formicoaceticum strain EZ94 highlights a key role of methyltransferases during anaerobic dichloromethane degradation.</title>
        <authorList>
            <person name="Wasmund K."/>
        </authorList>
    </citation>
    <scope>NUCLEOTIDE SEQUENCE [LARGE SCALE GENOMIC DNA]</scope>
    <source>
        <strain evidence="8 9">EZ94</strain>
    </source>
</reference>
<feature type="transmembrane region" description="Helical" evidence="6">
    <location>
        <begin position="12"/>
        <end position="33"/>
    </location>
</feature>
<evidence type="ECO:0000313" key="9">
    <source>
        <dbReference type="Proteomes" id="UP001524944"/>
    </source>
</evidence>
<evidence type="ECO:0000256" key="6">
    <source>
        <dbReference type="SAM" id="Phobius"/>
    </source>
</evidence>
<protein>
    <submittedName>
        <fullName evidence="8">YitT family protein</fullName>
    </submittedName>
</protein>
<dbReference type="CDD" id="cd16380">
    <property type="entry name" value="YitT_C"/>
    <property type="match status" value="1"/>
</dbReference>
<feature type="transmembrane region" description="Helical" evidence="6">
    <location>
        <begin position="81"/>
        <end position="100"/>
    </location>
</feature>
<dbReference type="InterPro" id="IPR015867">
    <property type="entry name" value="N-reg_PII/ATP_PRibTrfase_C"/>
</dbReference>
<evidence type="ECO:0000256" key="3">
    <source>
        <dbReference type="ARBA" id="ARBA00022692"/>
    </source>
</evidence>
<dbReference type="Pfam" id="PF02588">
    <property type="entry name" value="YitT_membrane"/>
    <property type="match status" value="1"/>
</dbReference>
<dbReference type="PIRSF" id="PIRSF006483">
    <property type="entry name" value="Membrane_protein_YitT"/>
    <property type="match status" value="1"/>
</dbReference>
<dbReference type="RefSeq" id="WP_089609337.1">
    <property type="nucleotide sequence ID" value="NZ_CP022121.1"/>
</dbReference>
<dbReference type="EMBL" id="JANPWE010000003">
    <property type="protein sequence ID" value="MCR6545384.1"/>
    <property type="molecule type" value="Genomic_DNA"/>
</dbReference>
<dbReference type="InterPro" id="IPR003740">
    <property type="entry name" value="YitT"/>
</dbReference>
<evidence type="ECO:0000259" key="7">
    <source>
        <dbReference type="Pfam" id="PF10035"/>
    </source>
</evidence>
<organism evidence="8 9">
    <name type="scientific">Dehalobacterium formicoaceticum</name>
    <dbReference type="NCBI Taxonomy" id="51515"/>
    <lineage>
        <taxon>Bacteria</taxon>
        <taxon>Bacillati</taxon>
        <taxon>Bacillota</taxon>
        <taxon>Clostridia</taxon>
        <taxon>Eubacteriales</taxon>
        <taxon>Peptococcaceae</taxon>
        <taxon>Dehalobacterium</taxon>
    </lineage>
</organism>
<dbReference type="PANTHER" id="PTHR33545:SF5">
    <property type="entry name" value="UPF0750 MEMBRANE PROTEIN YITT"/>
    <property type="match status" value="1"/>
</dbReference>
<comment type="caution">
    <text evidence="8">The sequence shown here is derived from an EMBL/GenBank/DDBJ whole genome shotgun (WGS) entry which is preliminary data.</text>
</comment>
<gene>
    <name evidence="8" type="ORF">NVS47_07625</name>
</gene>
<sequence>MKHGKMIKDYIGVTAGSLITALGLVIFLIPNQIAAGGLSGLATILYYLFRFPVGVTMLVINIPLLLLCIKELGMKFGAKSIYGTLIISIFVDLVTILIPQPWTQDAILASLYGGVLCGVGSGIVFRSGGTTGGTDLAAALIHKFAKISLGYGILIVDALVILLAGIVFSIELALYALASVYVTSKIIDVVQEGVSHTKAALIISEEYQRITQELLAQMNRGVTSFQSKGAYTKKEREVLLCVVSQSEVSTLKSIVYHIDPKAFVIVSQVHEVLGEGFKVQPVEKS</sequence>
<keyword evidence="3 6" id="KW-0812">Transmembrane</keyword>
<dbReference type="Gene3D" id="3.30.70.120">
    <property type="match status" value="1"/>
</dbReference>
<feature type="transmembrane region" description="Helical" evidence="6">
    <location>
        <begin position="149"/>
        <end position="177"/>
    </location>
</feature>
<name>A0ABT1Y3E3_9FIRM</name>
<feature type="domain" description="DUF2179" evidence="7">
    <location>
        <begin position="220"/>
        <end position="274"/>
    </location>
</feature>
<keyword evidence="2" id="KW-1003">Cell membrane</keyword>
<comment type="subcellular location">
    <subcellularLocation>
        <location evidence="1">Cell membrane</location>
        <topology evidence="1">Multi-pass membrane protein</topology>
    </subcellularLocation>
</comment>
<evidence type="ECO:0000256" key="2">
    <source>
        <dbReference type="ARBA" id="ARBA00022475"/>
    </source>
</evidence>
<feature type="transmembrane region" description="Helical" evidence="6">
    <location>
        <begin position="45"/>
        <end position="69"/>
    </location>
</feature>
<dbReference type="InterPro" id="IPR051461">
    <property type="entry name" value="UPF0750_membrane"/>
</dbReference>
<keyword evidence="4 6" id="KW-1133">Transmembrane helix</keyword>
<keyword evidence="9" id="KW-1185">Reference proteome</keyword>
<evidence type="ECO:0000256" key="1">
    <source>
        <dbReference type="ARBA" id="ARBA00004651"/>
    </source>
</evidence>
<dbReference type="PANTHER" id="PTHR33545">
    <property type="entry name" value="UPF0750 MEMBRANE PROTEIN YITT-RELATED"/>
    <property type="match status" value="1"/>
</dbReference>
<dbReference type="InterPro" id="IPR019264">
    <property type="entry name" value="DUF2179"/>
</dbReference>
<dbReference type="Pfam" id="PF10035">
    <property type="entry name" value="DUF2179"/>
    <property type="match status" value="1"/>
</dbReference>
<keyword evidence="5 6" id="KW-0472">Membrane</keyword>
<evidence type="ECO:0000313" key="8">
    <source>
        <dbReference type="EMBL" id="MCR6545384.1"/>
    </source>
</evidence>
<accession>A0ABT1Y3E3</accession>
<feature type="transmembrane region" description="Helical" evidence="6">
    <location>
        <begin position="106"/>
        <end position="128"/>
    </location>
</feature>
<dbReference type="Proteomes" id="UP001524944">
    <property type="component" value="Unassembled WGS sequence"/>
</dbReference>
<evidence type="ECO:0000256" key="4">
    <source>
        <dbReference type="ARBA" id="ARBA00022989"/>
    </source>
</evidence>